<dbReference type="Pfam" id="PF13690">
    <property type="entry name" value="CheX"/>
    <property type="match status" value="1"/>
</dbReference>
<dbReference type="CDD" id="cd17906">
    <property type="entry name" value="CheX"/>
    <property type="match status" value="1"/>
</dbReference>
<protein>
    <submittedName>
        <fullName evidence="3">CheY-specific phosphatase CheX</fullName>
    </submittedName>
</protein>
<dbReference type="RefSeq" id="WP_050060010.1">
    <property type="nucleotide sequence ID" value="NZ_JACHEK010000012.1"/>
</dbReference>
<dbReference type="OrthoDB" id="122762at2"/>
<comment type="caution">
    <text evidence="3">The sequence shown here is derived from an EMBL/GenBank/DDBJ whole genome shotgun (WGS) entry which is preliminary data.</text>
</comment>
<evidence type="ECO:0000256" key="1">
    <source>
        <dbReference type="ARBA" id="ARBA00022500"/>
    </source>
</evidence>
<reference evidence="3 4" key="1">
    <citation type="submission" date="2020-08" db="EMBL/GenBank/DDBJ databases">
        <title>Genomic Encyclopedia of Type Strains, Phase IV (KMG-IV): sequencing the most valuable type-strain genomes for metagenomic binning, comparative biology and taxonomic classification.</title>
        <authorList>
            <person name="Goeker M."/>
        </authorList>
    </citation>
    <scope>NUCLEOTIDE SEQUENCE [LARGE SCALE GENOMIC DNA]</scope>
    <source>
        <strain evidence="3 4">DSM 103733</strain>
    </source>
</reference>
<dbReference type="SUPFAM" id="SSF103039">
    <property type="entry name" value="CheC-like"/>
    <property type="match status" value="1"/>
</dbReference>
<keyword evidence="1" id="KW-0145">Chemotaxis</keyword>
<dbReference type="AlphaFoldDB" id="A0A841K0A9"/>
<dbReference type="InterPro" id="IPR028051">
    <property type="entry name" value="CheX-like_dom"/>
</dbReference>
<dbReference type="Gene3D" id="3.40.1550.10">
    <property type="entry name" value="CheC-like"/>
    <property type="match status" value="1"/>
</dbReference>
<dbReference type="Proteomes" id="UP000538666">
    <property type="component" value="Unassembled WGS sequence"/>
</dbReference>
<accession>A0A841K0A9</accession>
<proteinExistence type="predicted"/>
<feature type="domain" description="Chemotaxis phosphatase CheX-like" evidence="2">
    <location>
        <begin position="46"/>
        <end position="122"/>
    </location>
</feature>
<dbReference type="EMBL" id="JACHEK010000012">
    <property type="protein sequence ID" value="MBB6147032.1"/>
    <property type="molecule type" value="Genomic_DNA"/>
</dbReference>
<evidence type="ECO:0000259" key="2">
    <source>
        <dbReference type="Pfam" id="PF13690"/>
    </source>
</evidence>
<organism evidence="3 4">
    <name type="scientific">Silvibacterium bohemicum</name>
    <dbReference type="NCBI Taxonomy" id="1577686"/>
    <lineage>
        <taxon>Bacteria</taxon>
        <taxon>Pseudomonadati</taxon>
        <taxon>Acidobacteriota</taxon>
        <taxon>Terriglobia</taxon>
        <taxon>Terriglobales</taxon>
        <taxon>Acidobacteriaceae</taxon>
        <taxon>Silvibacterium</taxon>
    </lineage>
</organism>
<evidence type="ECO:0000313" key="4">
    <source>
        <dbReference type="Proteomes" id="UP000538666"/>
    </source>
</evidence>
<sequence length="146" mass="16191">MQPAQFEPLLQDAVNEVLESMCFLSSEDSSANIHHPETEPWVGRRLDFRGPYQGCFGVRTSLNTARLIASNFLGEEPAEITDEQAEEVVGEVANMVCGTLLASVETHHTFDLTSPRLDDGKAPASLNRIARTFTLEEGELQIWLET</sequence>
<dbReference type="InterPro" id="IPR028976">
    <property type="entry name" value="CheC-like_sf"/>
</dbReference>
<dbReference type="GO" id="GO:0006935">
    <property type="term" value="P:chemotaxis"/>
    <property type="evidence" value="ECO:0007669"/>
    <property type="project" value="UniProtKB-KW"/>
</dbReference>
<gene>
    <name evidence="3" type="ORF">HNQ77_005017</name>
</gene>
<evidence type="ECO:0000313" key="3">
    <source>
        <dbReference type="EMBL" id="MBB6147032.1"/>
    </source>
</evidence>
<name>A0A841K0A9_9BACT</name>
<keyword evidence="4" id="KW-1185">Reference proteome</keyword>